<keyword evidence="10 17" id="KW-1133">Transmembrane helix</keyword>
<evidence type="ECO:0000256" key="6">
    <source>
        <dbReference type="ARBA" id="ARBA00022692"/>
    </source>
</evidence>
<dbReference type="GO" id="GO:0005886">
    <property type="term" value="C:plasma membrane"/>
    <property type="evidence" value="ECO:0007669"/>
    <property type="project" value="UniProtKB-SubCell"/>
</dbReference>
<dbReference type="EC" id="3.6.1.27" evidence="3 17"/>
<keyword evidence="12 17" id="KW-0046">Antibiotic resistance</keyword>
<keyword evidence="5 17" id="KW-1003">Cell membrane</keyword>
<dbReference type="GO" id="GO:0046677">
    <property type="term" value="P:response to antibiotic"/>
    <property type="evidence" value="ECO:0007669"/>
    <property type="project" value="UniProtKB-UniRule"/>
</dbReference>
<feature type="transmembrane region" description="Helical" evidence="17">
    <location>
        <begin position="48"/>
        <end position="69"/>
    </location>
</feature>
<feature type="transmembrane region" description="Helical" evidence="17">
    <location>
        <begin position="120"/>
        <end position="136"/>
    </location>
</feature>
<dbReference type="HAMAP" id="MF_01006">
    <property type="entry name" value="Undec_diphosphatase"/>
    <property type="match status" value="1"/>
</dbReference>
<dbReference type="OrthoDB" id="9808289at2"/>
<dbReference type="PANTHER" id="PTHR30622:SF3">
    <property type="entry name" value="UNDECAPRENYL-DIPHOSPHATASE"/>
    <property type="match status" value="1"/>
</dbReference>
<dbReference type="InterPro" id="IPR003824">
    <property type="entry name" value="UppP"/>
</dbReference>
<evidence type="ECO:0000256" key="17">
    <source>
        <dbReference type="HAMAP-Rule" id="MF_01006"/>
    </source>
</evidence>
<dbReference type="NCBIfam" id="NF001391">
    <property type="entry name" value="PRK00281.1-5"/>
    <property type="match status" value="1"/>
</dbReference>
<evidence type="ECO:0000313" key="18">
    <source>
        <dbReference type="EMBL" id="SDG02595.1"/>
    </source>
</evidence>
<evidence type="ECO:0000256" key="12">
    <source>
        <dbReference type="ARBA" id="ARBA00023251"/>
    </source>
</evidence>
<evidence type="ECO:0000256" key="10">
    <source>
        <dbReference type="ARBA" id="ARBA00022989"/>
    </source>
</evidence>
<evidence type="ECO:0000256" key="14">
    <source>
        <dbReference type="ARBA" id="ARBA00032707"/>
    </source>
</evidence>
<comment type="miscellaneous">
    <text evidence="17">Bacitracin is thought to be involved in the inhibition of peptidoglycan synthesis by sequestering undecaprenyl diphosphate, thereby reducing the pool of lipid carrier available.</text>
</comment>
<dbReference type="EMBL" id="FNCK01000002">
    <property type="protein sequence ID" value="SDG02595.1"/>
    <property type="molecule type" value="Genomic_DNA"/>
</dbReference>
<organism evidence="18 19">
    <name type="scientific">Facklamia miroungae</name>
    <dbReference type="NCBI Taxonomy" id="120956"/>
    <lineage>
        <taxon>Bacteria</taxon>
        <taxon>Bacillati</taxon>
        <taxon>Bacillota</taxon>
        <taxon>Bacilli</taxon>
        <taxon>Lactobacillales</taxon>
        <taxon>Aerococcaceae</taxon>
        <taxon>Facklamia</taxon>
    </lineage>
</organism>
<keyword evidence="6 17" id="KW-0812">Transmembrane</keyword>
<keyword evidence="19" id="KW-1185">Reference proteome</keyword>
<evidence type="ECO:0000256" key="8">
    <source>
        <dbReference type="ARBA" id="ARBA00022960"/>
    </source>
</evidence>
<dbReference type="GO" id="GO:0071555">
    <property type="term" value="P:cell wall organization"/>
    <property type="evidence" value="ECO:0007669"/>
    <property type="project" value="UniProtKB-KW"/>
</dbReference>
<comment type="subcellular location">
    <subcellularLocation>
        <location evidence="1 17">Cell membrane</location>
        <topology evidence="1 17">Multi-pass membrane protein</topology>
    </subcellularLocation>
</comment>
<evidence type="ECO:0000256" key="4">
    <source>
        <dbReference type="ARBA" id="ARBA00021581"/>
    </source>
</evidence>
<feature type="transmembrane region" description="Helical" evidence="17">
    <location>
        <begin position="260"/>
        <end position="276"/>
    </location>
</feature>
<dbReference type="GO" id="GO:0009252">
    <property type="term" value="P:peptidoglycan biosynthetic process"/>
    <property type="evidence" value="ECO:0007669"/>
    <property type="project" value="UniProtKB-KW"/>
</dbReference>
<sequence length="277" mass="31553">MQELELIELLKIIFLSIVQGITEWLPISSTGHLILVEEFIHLNLDPNFIEMFRTVVQFGSIIAVVVLYFNKLNPLDFNKSKQEQKDIWFLWFKVVFATLPAGILGLIINDYMEEYFNTPYVVAAALIIYGFAFLWIENRTPARHAKQVNTLKKISFPTAFKTGLFQALSLIPGTSRSGSTILGGLMLGMERTVATEFSFFMSMPVMLGASLVKLKDFGFIFTTAELVYLLVGMFVAFIVSLVVIRSLLKFIKTNDFKPFGYYRIILGAIVILYYLFK</sequence>
<comment type="similarity">
    <text evidence="2 17">Belongs to the UppP family.</text>
</comment>
<evidence type="ECO:0000256" key="15">
    <source>
        <dbReference type="ARBA" id="ARBA00032932"/>
    </source>
</evidence>
<protein>
    <recommendedName>
        <fullName evidence="4 17">Undecaprenyl-diphosphatase</fullName>
        <ecNumber evidence="3 17">3.6.1.27</ecNumber>
    </recommendedName>
    <alternativeName>
        <fullName evidence="15 17">Bacitracin resistance protein</fullName>
    </alternativeName>
    <alternativeName>
        <fullName evidence="14 17">Undecaprenyl pyrophosphate phosphatase</fullName>
    </alternativeName>
</protein>
<keyword evidence="13 17" id="KW-0961">Cell wall biogenesis/degradation</keyword>
<feature type="transmembrane region" description="Helical" evidence="17">
    <location>
        <begin position="12"/>
        <end position="36"/>
    </location>
</feature>
<comment type="function">
    <text evidence="17">Catalyzes the dephosphorylation of undecaprenyl diphosphate (UPP). Confers resistance to bacitracin.</text>
</comment>
<dbReference type="RefSeq" id="WP_090289318.1">
    <property type="nucleotide sequence ID" value="NZ_FNCK01000002.1"/>
</dbReference>
<dbReference type="STRING" id="120956.SAMN05421791_102240"/>
<accession>A0A1G7QVQ6</accession>
<keyword evidence="7 17" id="KW-0378">Hydrolase</keyword>
<dbReference type="Proteomes" id="UP000199708">
    <property type="component" value="Unassembled WGS sequence"/>
</dbReference>
<proteinExistence type="inferred from homology"/>
<dbReference type="Pfam" id="PF02673">
    <property type="entry name" value="BacA"/>
    <property type="match status" value="1"/>
</dbReference>
<evidence type="ECO:0000313" key="19">
    <source>
        <dbReference type="Proteomes" id="UP000199708"/>
    </source>
</evidence>
<evidence type="ECO:0000256" key="13">
    <source>
        <dbReference type="ARBA" id="ARBA00023316"/>
    </source>
</evidence>
<keyword evidence="11 17" id="KW-0472">Membrane</keyword>
<evidence type="ECO:0000256" key="16">
    <source>
        <dbReference type="ARBA" id="ARBA00047594"/>
    </source>
</evidence>
<keyword evidence="8 17" id="KW-0133">Cell shape</keyword>
<dbReference type="NCBIfam" id="TIGR00753">
    <property type="entry name" value="undec_PP_bacA"/>
    <property type="match status" value="1"/>
</dbReference>
<evidence type="ECO:0000256" key="3">
    <source>
        <dbReference type="ARBA" id="ARBA00012374"/>
    </source>
</evidence>
<dbReference type="GO" id="GO:0008360">
    <property type="term" value="P:regulation of cell shape"/>
    <property type="evidence" value="ECO:0007669"/>
    <property type="project" value="UniProtKB-KW"/>
</dbReference>
<evidence type="ECO:0000256" key="5">
    <source>
        <dbReference type="ARBA" id="ARBA00022475"/>
    </source>
</evidence>
<feature type="transmembrane region" description="Helical" evidence="17">
    <location>
        <begin position="90"/>
        <end position="108"/>
    </location>
</feature>
<comment type="catalytic activity">
    <reaction evidence="16 17">
        <text>di-trans,octa-cis-undecaprenyl diphosphate + H2O = di-trans,octa-cis-undecaprenyl phosphate + phosphate + H(+)</text>
        <dbReference type="Rhea" id="RHEA:28094"/>
        <dbReference type="ChEBI" id="CHEBI:15377"/>
        <dbReference type="ChEBI" id="CHEBI:15378"/>
        <dbReference type="ChEBI" id="CHEBI:43474"/>
        <dbReference type="ChEBI" id="CHEBI:58405"/>
        <dbReference type="ChEBI" id="CHEBI:60392"/>
        <dbReference type="EC" id="3.6.1.27"/>
    </reaction>
</comment>
<reference evidence="18 19" key="1">
    <citation type="submission" date="2016-10" db="EMBL/GenBank/DDBJ databases">
        <authorList>
            <person name="de Groot N.N."/>
        </authorList>
    </citation>
    <scope>NUCLEOTIDE SEQUENCE [LARGE SCALE GENOMIC DNA]</scope>
    <source>
        <strain evidence="18 19">ATCC BAA-466</strain>
    </source>
</reference>
<dbReference type="GO" id="GO:0050380">
    <property type="term" value="F:undecaprenyl-diphosphatase activity"/>
    <property type="evidence" value="ECO:0007669"/>
    <property type="project" value="UniProtKB-UniRule"/>
</dbReference>
<evidence type="ECO:0000256" key="1">
    <source>
        <dbReference type="ARBA" id="ARBA00004651"/>
    </source>
</evidence>
<feature type="transmembrane region" description="Helical" evidence="17">
    <location>
        <begin position="226"/>
        <end position="248"/>
    </location>
</feature>
<dbReference type="NCBIfam" id="NF001390">
    <property type="entry name" value="PRK00281.1-4"/>
    <property type="match status" value="1"/>
</dbReference>
<evidence type="ECO:0000256" key="9">
    <source>
        <dbReference type="ARBA" id="ARBA00022984"/>
    </source>
</evidence>
<dbReference type="AlphaFoldDB" id="A0A1G7QVQ6"/>
<evidence type="ECO:0000256" key="11">
    <source>
        <dbReference type="ARBA" id="ARBA00023136"/>
    </source>
</evidence>
<name>A0A1G7QVQ6_9LACT</name>
<dbReference type="PANTHER" id="PTHR30622">
    <property type="entry name" value="UNDECAPRENYL-DIPHOSPHATASE"/>
    <property type="match status" value="1"/>
</dbReference>
<keyword evidence="9 17" id="KW-0573">Peptidoglycan synthesis</keyword>
<evidence type="ECO:0000256" key="2">
    <source>
        <dbReference type="ARBA" id="ARBA00010621"/>
    </source>
</evidence>
<evidence type="ECO:0000256" key="7">
    <source>
        <dbReference type="ARBA" id="ARBA00022801"/>
    </source>
</evidence>
<dbReference type="NCBIfam" id="NF001389">
    <property type="entry name" value="PRK00281.1-2"/>
    <property type="match status" value="1"/>
</dbReference>
<gene>
    <name evidence="17" type="primary">uppP</name>
    <name evidence="18" type="ORF">SAMN05421791_102240</name>
</gene>